<reference evidence="3 4" key="1">
    <citation type="submission" date="2023-02" db="EMBL/GenBank/DDBJ databases">
        <title>LHISI_Scaffold_Assembly.</title>
        <authorList>
            <person name="Stuart O.P."/>
            <person name="Cleave R."/>
            <person name="Magrath M.J.L."/>
            <person name="Mikheyev A.S."/>
        </authorList>
    </citation>
    <scope>NUCLEOTIDE SEQUENCE [LARGE SCALE GENOMIC DNA]</scope>
    <source>
        <strain evidence="3">Daus_M_001</strain>
        <tissue evidence="3">Leg muscle</tissue>
    </source>
</reference>
<dbReference type="InterPro" id="IPR036397">
    <property type="entry name" value="RNaseH_sf"/>
</dbReference>
<accession>A0ABQ9H8K6</accession>
<evidence type="ECO:0000313" key="4">
    <source>
        <dbReference type="Proteomes" id="UP001159363"/>
    </source>
</evidence>
<evidence type="ECO:0000256" key="2">
    <source>
        <dbReference type="SAM" id="Phobius"/>
    </source>
</evidence>
<comment type="caution">
    <text evidence="3">The sequence shown here is derived from an EMBL/GenBank/DDBJ whole genome shotgun (WGS) entry which is preliminary data.</text>
</comment>
<feature type="transmembrane region" description="Helical" evidence="2">
    <location>
        <begin position="875"/>
        <end position="893"/>
    </location>
</feature>
<keyword evidence="2" id="KW-0812">Transmembrane</keyword>
<organism evidence="3 4">
    <name type="scientific">Dryococelus australis</name>
    <dbReference type="NCBI Taxonomy" id="614101"/>
    <lineage>
        <taxon>Eukaryota</taxon>
        <taxon>Metazoa</taxon>
        <taxon>Ecdysozoa</taxon>
        <taxon>Arthropoda</taxon>
        <taxon>Hexapoda</taxon>
        <taxon>Insecta</taxon>
        <taxon>Pterygota</taxon>
        <taxon>Neoptera</taxon>
        <taxon>Polyneoptera</taxon>
        <taxon>Phasmatodea</taxon>
        <taxon>Verophasmatodea</taxon>
        <taxon>Anareolatae</taxon>
        <taxon>Phasmatidae</taxon>
        <taxon>Eurycanthinae</taxon>
        <taxon>Dryococelus</taxon>
    </lineage>
</organism>
<protein>
    <submittedName>
        <fullName evidence="3">Uncharacterized protein</fullName>
    </submittedName>
</protein>
<dbReference type="Proteomes" id="UP001159363">
    <property type="component" value="Chromosome 5"/>
</dbReference>
<sequence>MNKAIPCRKGGQAGVFQLCGWSSEKEGTIMFHLGIADVKQCGPMSSRPPGFGGGGEGLAAMDSRGCEEYMVVEEEGGGRDAIVKGRRRVRNCSVVRITSHHLYPASWPVAQGALAASGQQSSNSTTPSYLVELLQHRRRRQLLSCNESDKGYTAKCIKCSIGAMRRALDRRAVFATCCVYLWDLSCNSIIIFLESSKNTFSALLNRTQLDTGGDTVQFEVVESPNVILWKVITYLLHASLRTLYILAASMETGQTKEGCRQHEGSRDSPVLCAVYFNVLENCLSELRHEENCTRSLNLQNIPLCQSLNVVSEVVDGSLPAMRQTRNTIRCLRSVNVHHLSSKCCEAVYLIVGREPSSKASQMRTRSPCGDCSKNREQYGRNGPGEGHSQLTVALLWLTAGNRTLDMLSWRVNEMLMEIKLMAESWYTADPQVESVITTDAPDVPYCRRSEENWNFTFAWPFEKRASMCGERVAILNFQKQNLPHPRPAVHQPTATRDVGSVIHELRQLPLENEVHSEVLRYSATLSLDAVDSKDLFNIATRNSHNELRTVQDCLLGNACLPPRRNGFNTPADSLRIFASGNRSGRCRWFPGFLGDLPFPQPFIPALLHTHLTLAVFQDPNDKNCPDLFIHRTASLQDFRMWESCQMIQLVGGRITYTLHEPTSRTIRHGLCITDGSSSRRSHLHTEDRLRTDEFDQQSRGSTNRTLSVEEFHGDLVHDTGQCWGSCVSTNHSAHYTCAHLLYHRSGFVCSDQVLRPHLLPFLASIPGAMFPQDNARLHTAQVDDCLRHVQTLPCPARSPDMSAMEHVWDQLKCQLRPWHSIRDLEHTNQQLCARLPQDKIRCLLDSMPDRLAACIAVREGATHCRRRPRRRITDIYAIVLLLCFVIMYSLWSLELYDSSAEKLVAAEFNEGSLRFERFPIEQGWSVMEASLSRALPLVCVCARARIYPLPSRHTIALVVEGMVPLHGLLPRHLPLSRTPPPPPSGRRKLFSHLGGVDGISLFVKPRLLQRRSLPLLLRVCAAGVRSV</sequence>
<proteinExistence type="predicted"/>
<dbReference type="EMBL" id="JARBHB010000006">
    <property type="protein sequence ID" value="KAJ8880636.1"/>
    <property type="molecule type" value="Genomic_DNA"/>
</dbReference>
<keyword evidence="2" id="KW-0472">Membrane</keyword>
<feature type="region of interest" description="Disordered" evidence="1">
    <location>
        <begin position="360"/>
        <end position="385"/>
    </location>
</feature>
<gene>
    <name evidence="3" type="ORF">PR048_017106</name>
</gene>
<dbReference type="Gene3D" id="3.30.420.10">
    <property type="entry name" value="Ribonuclease H-like superfamily/Ribonuclease H"/>
    <property type="match status" value="1"/>
</dbReference>
<evidence type="ECO:0000256" key="1">
    <source>
        <dbReference type="SAM" id="MobiDB-lite"/>
    </source>
</evidence>
<name>A0ABQ9H8K6_9NEOP</name>
<evidence type="ECO:0000313" key="3">
    <source>
        <dbReference type="EMBL" id="KAJ8880636.1"/>
    </source>
</evidence>
<keyword evidence="2" id="KW-1133">Transmembrane helix</keyword>
<keyword evidence="4" id="KW-1185">Reference proteome</keyword>